<evidence type="ECO:0000259" key="5">
    <source>
        <dbReference type="PROSITE" id="PS50968"/>
    </source>
</evidence>
<dbReference type="InterPro" id="IPR000089">
    <property type="entry name" value="Biotin_lipoyl"/>
</dbReference>
<dbReference type="PANTHER" id="PTHR11715:SF3">
    <property type="entry name" value="GLYCINE CLEAVAGE SYSTEM H PROTEIN-RELATED"/>
    <property type="match status" value="1"/>
</dbReference>
<dbReference type="AlphaFoldDB" id="A0A7V4DD45"/>
<name>A0A7V4DD45_9BACT</name>
<comment type="similarity">
    <text evidence="1 3">Belongs to the GcvH family.</text>
</comment>
<dbReference type="Gene3D" id="2.40.50.100">
    <property type="match status" value="1"/>
</dbReference>
<feature type="modified residue" description="N6-lipoyllysine" evidence="3 4">
    <location>
        <position position="63"/>
    </location>
</feature>
<sequence>MHIPEDLLYTPEHFWVRKEDGTALCGITDYAQGELGDVVFVELPKIGAKVRKGERIGDVESIKTVSNLYAPLSGEIVAVNEALREHPELLNQDPYGKGWICRIRCEDEGEWSTLLDASAYRKLL</sequence>
<dbReference type="EMBL" id="DTFV01000008">
    <property type="protein sequence ID" value="HGI29801.1"/>
    <property type="molecule type" value="Genomic_DNA"/>
</dbReference>
<dbReference type="GO" id="GO:0005737">
    <property type="term" value="C:cytoplasm"/>
    <property type="evidence" value="ECO:0007669"/>
    <property type="project" value="TreeGrafter"/>
</dbReference>
<comment type="cofactor">
    <cofactor evidence="3">
        <name>(R)-lipoate</name>
        <dbReference type="ChEBI" id="CHEBI:83088"/>
    </cofactor>
    <text evidence="3">Binds 1 lipoyl cofactor covalently.</text>
</comment>
<evidence type="ECO:0000313" key="6">
    <source>
        <dbReference type="EMBL" id="HGI29801.1"/>
    </source>
</evidence>
<comment type="function">
    <text evidence="3">The glycine cleavage system catalyzes the degradation of glycine. The H protein shuttles the methylamine group of glycine from the P protein to the T protein.</text>
</comment>
<protein>
    <recommendedName>
        <fullName evidence="3">Glycine cleavage system H protein</fullName>
    </recommendedName>
</protein>
<dbReference type="PANTHER" id="PTHR11715">
    <property type="entry name" value="GLYCINE CLEAVAGE SYSTEM H PROTEIN"/>
    <property type="match status" value="1"/>
</dbReference>
<evidence type="ECO:0000256" key="2">
    <source>
        <dbReference type="ARBA" id="ARBA00022823"/>
    </source>
</evidence>
<dbReference type="InterPro" id="IPR033753">
    <property type="entry name" value="GCV_H/Fam206"/>
</dbReference>
<evidence type="ECO:0000256" key="1">
    <source>
        <dbReference type="ARBA" id="ARBA00009249"/>
    </source>
</evidence>
<dbReference type="GO" id="GO:0019464">
    <property type="term" value="P:glycine decarboxylation via glycine cleavage system"/>
    <property type="evidence" value="ECO:0007669"/>
    <property type="project" value="UniProtKB-UniRule"/>
</dbReference>
<dbReference type="InterPro" id="IPR011053">
    <property type="entry name" value="Single_hybrid_motif"/>
</dbReference>
<comment type="caution">
    <text evidence="6">The sequence shown here is derived from an EMBL/GenBank/DDBJ whole genome shotgun (WGS) entry which is preliminary data.</text>
</comment>
<dbReference type="InterPro" id="IPR002930">
    <property type="entry name" value="GCV_H"/>
</dbReference>
<organism evidence="6">
    <name type="scientific">Candidatus Caldatribacterium californiense</name>
    <dbReference type="NCBI Taxonomy" id="1454726"/>
    <lineage>
        <taxon>Bacteria</taxon>
        <taxon>Pseudomonadati</taxon>
        <taxon>Atribacterota</taxon>
        <taxon>Atribacteria</taxon>
        <taxon>Atribacterales</taxon>
        <taxon>Candidatus Caldatribacteriaceae</taxon>
        <taxon>Candidatus Caldatribacterium</taxon>
    </lineage>
</organism>
<proteinExistence type="inferred from homology"/>
<dbReference type="PROSITE" id="PS00189">
    <property type="entry name" value="LIPOYL"/>
    <property type="match status" value="1"/>
</dbReference>
<dbReference type="Pfam" id="PF01597">
    <property type="entry name" value="GCV_H"/>
    <property type="match status" value="1"/>
</dbReference>
<reference evidence="6" key="1">
    <citation type="journal article" date="2020" name="mSystems">
        <title>Genome- and Community-Level Interaction Insights into Carbon Utilization and Element Cycling Functions of Hydrothermarchaeota in Hydrothermal Sediment.</title>
        <authorList>
            <person name="Zhou Z."/>
            <person name="Liu Y."/>
            <person name="Xu W."/>
            <person name="Pan J."/>
            <person name="Luo Z.H."/>
            <person name="Li M."/>
        </authorList>
    </citation>
    <scope>NUCLEOTIDE SEQUENCE [LARGE SCALE GENOMIC DNA]</scope>
    <source>
        <strain evidence="6">SpSt-747</strain>
    </source>
</reference>
<dbReference type="HAMAP" id="MF_00272">
    <property type="entry name" value="GcvH"/>
    <property type="match status" value="1"/>
</dbReference>
<dbReference type="GO" id="GO:0005960">
    <property type="term" value="C:glycine cleavage complex"/>
    <property type="evidence" value="ECO:0007669"/>
    <property type="project" value="InterPro"/>
</dbReference>
<evidence type="ECO:0000256" key="4">
    <source>
        <dbReference type="PIRSR" id="PIRSR617453-50"/>
    </source>
</evidence>
<dbReference type="InterPro" id="IPR003016">
    <property type="entry name" value="2-oxoA_DH_lipoyl-BS"/>
</dbReference>
<feature type="domain" description="Lipoyl-binding" evidence="5">
    <location>
        <begin position="22"/>
        <end position="104"/>
    </location>
</feature>
<evidence type="ECO:0000256" key="3">
    <source>
        <dbReference type="HAMAP-Rule" id="MF_00272"/>
    </source>
</evidence>
<dbReference type="NCBIfam" id="NF002270">
    <property type="entry name" value="PRK01202.1"/>
    <property type="match status" value="1"/>
</dbReference>
<dbReference type="NCBIfam" id="TIGR00527">
    <property type="entry name" value="gcvH"/>
    <property type="match status" value="1"/>
</dbReference>
<accession>A0A7V4DD45</accession>
<dbReference type="GO" id="GO:0009249">
    <property type="term" value="P:protein lipoylation"/>
    <property type="evidence" value="ECO:0007669"/>
    <property type="project" value="TreeGrafter"/>
</dbReference>
<dbReference type="SUPFAM" id="SSF51230">
    <property type="entry name" value="Single hybrid motif"/>
    <property type="match status" value="1"/>
</dbReference>
<dbReference type="InterPro" id="IPR017453">
    <property type="entry name" value="GCV_H_sub"/>
</dbReference>
<dbReference type="CDD" id="cd06848">
    <property type="entry name" value="GCS_H"/>
    <property type="match status" value="1"/>
</dbReference>
<comment type="subunit">
    <text evidence="3">The glycine cleavage system is composed of four proteins: P, T, L and H.</text>
</comment>
<keyword evidence="2 3" id="KW-0450">Lipoyl</keyword>
<gene>
    <name evidence="3 6" type="primary">gcvH</name>
    <name evidence="6" type="ORF">ENV30_00545</name>
</gene>
<dbReference type="PROSITE" id="PS50968">
    <property type="entry name" value="BIOTINYL_LIPOYL"/>
    <property type="match status" value="1"/>
</dbReference>